<dbReference type="InterPro" id="IPR050131">
    <property type="entry name" value="Peptidase_S8_subtilisin-like"/>
</dbReference>
<name>A0A7W9SX64_ARMRO</name>
<evidence type="ECO:0000259" key="9">
    <source>
        <dbReference type="Pfam" id="PF00082"/>
    </source>
</evidence>
<evidence type="ECO:0000256" key="4">
    <source>
        <dbReference type="ARBA" id="ARBA00022825"/>
    </source>
</evidence>
<dbReference type="PROSITE" id="PS51892">
    <property type="entry name" value="SUBTILASE"/>
    <property type="match status" value="1"/>
</dbReference>
<dbReference type="Gene3D" id="3.40.50.200">
    <property type="entry name" value="Peptidase S8/S53 domain"/>
    <property type="match status" value="1"/>
</dbReference>
<evidence type="ECO:0000256" key="7">
    <source>
        <dbReference type="SAM" id="MobiDB-lite"/>
    </source>
</evidence>
<keyword evidence="4 5" id="KW-0720">Serine protease</keyword>
<dbReference type="EMBL" id="JACHGW010000013">
    <property type="protein sequence ID" value="MBB6054083.1"/>
    <property type="molecule type" value="Genomic_DNA"/>
</dbReference>
<protein>
    <submittedName>
        <fullName evidence="10">Subtilisin family serine protease</fullName>
    </submittedName>
</protein>
<feature type="compositionally biased region" description="Pro residues" evidence="7">
    <location>
        <begin position="28"/>
        <end position="38"/>
    </location>
</feature>
<feature type="region of interest" description="Disordered" evidence="7">
    <location>
        <begin position="22"/>
        <end position="43"/>
    </location>
</feature>
<organism evidence="10 11">
    <name type="scientific">Armatimonas rosea</name>
    <dbReference type="NCBI Taxonomy" id="685828"/>
    <lineage>
        <taxon>Bacteria</taxon>
        <taxon>Bacillati</taxon>
        <taxon>Armatimonadota</taxon>
        <taxon>Armatimonadia</taxon>
        <taxon>Armatimonadales</taxon>
        <taxon>Armatimonadaceae</taxon>
        <taxon>Armatimonas</taxon>
    </lineage>
</organism>
<dbReference type="PROSITE" id="PS00138">
    <property type="entry name" value="SUBTILASE_SER"/>
    <property type="match status" value="1"/>
</dbReference>
<dbReference type="GO" id="GO:0006508">
    <property type="term" value="P:proteolysis"/>
    <property type="evidence" value="ECO:0007669"/>
    <property type="project" value="UniProtKB-KW"/>
</dbReference>
<keyword evidence="11" id="KW-1185">Reference proteome</keyword>
<feature type="active site" description="Charge relay system" evidence="5">
    <location>
        <position position="344"/>
    </location>
</feature>
<evidence type="ECO:0000256" key="5">
    <source>
        <dbReference type="PROSITE-ProRule" id="PRU01240"/>
    </source>
</evidence>
<keyword evidence="3 5" id="KW-0378">Hydrolase</keyword>
<evidence type="ECO:0000256" key="2">
    <source>
        <dbReference type="ARBA" id="ARBA00022670"/>
    </source>
</evidence>
<dbReference type="Proteomes" id="UP000520814">
    <property type="component" value="Unassembled WGS sequence"/>
</dbReference>
<comment type="similarity">
    <text evidence="1 5 6">Belongs to the peptidase S8 family.</text>
</comment>
<dbReference type="AlphaFoldDB" id="A0A7W9SX64"/>
<evidence type="ECO:0000313" key="10">
    <source>
        <dbReference type="EMBL" id="MBB6054083.1"/>
    </source>
</evidence>
<feature type="domain" description="Peptidase S8/S53" evidence="9">
    <location>
        <begin position="153"/>
        <end position="392"/>
    </location>
</feature>
<dbReference type="InterPro" id="IPR023828">
    <property type="entry name" value="Peptidase_S8_Ser-AS"/>
</dbReference>
<comment type="caution">
    <text evidence="10">The sequence shown here is derived from an EMBL/GenBank/DDBJ whole genome shotgun (WGS) entry which is preliminary data.</text>
</comment>
<dbReference type="Pfam" id="PF00082">
    <property type="entry name" value="Peptidase_S8"/>
    <property type="match status" value="1"/>
</dbReference>
<evidence type="ECO:0000313" key="11">
    <source>
        <dbReference type="Proteomes" id="UP000520814"/>
    </source>
</evidence>
<feature type="active site" description="Charge relay system" evidence="5">
    <location>
        <position position="159"/>
    </location>
</feature>
<dbReference type="SUPFAM" id="SSF52743">
    <property type="entry name" value="Subtilisin-like"/>
    <property type="match status" value="1"/>
</dbReference>
<keyword evidence="8" id="KW-0732">Signal</keyword>
<feature type="signal peptide" evidence="8">
    <location>
        <begin position="1"/>
        <end position="25"/>
    </location>
</feature>
<reference evidence="10 11" key="1">
    <citation type="submission" date="2020-08" db="EMBL/GenBank/DDBJ databases">
        <title>Genomic Encyclopedia of Type Strains, Phase IV (KMG-IV): sequencing the most valuable type-strain genomes for metagenomic binning, comparative biology and taxonomic classification.</title>
        <authorList>
            <person name="Goeker M."/>
        </authorList>
    </citation>
    <scope>NUCLEOTIDE SEQUENCE [LARGE SCALE GENOMIC DNA]</scope>
    <source>
        <strain evidence="10 11">DSM 23562</strain>
    </source>
</reference>
<sequence>MAKPSLALGLLALVALVSGCGGGGASPSPTPTPTPTPPAGNRSTVLVRPQTGVSITALASRYGATVEEQVPGSNIYALIGSDDLKTRLSSDSEVLSAEDDDEVLAPEPANGDPFHFPTDFQADPLTSFDTNLRGMIDAPPGSFGRGRAGGAPIIVAVLDTGVSRAHPALQGRLLPGYNGITGSSDEGEVADGTHNRGMGHGTMVAGVIARLAPDAKILPIRVLNADGVGSLLSITKGIEYALANGARVINLSCGIGRRSDVLDDVFSGLAEKGAILVASAGNENVSAGPYPAAAEHVLAVAAVESDRTKSKYSNYGPWVDVVAPGTGMESSWWQGGYARWSGTSFATPCVAAEAAFILASYPKLKSDDIESCIRSSALSVDEANPALTGQLGKGLVQFRAALVKAKDK</sequence>
<evidence type="ECO:0000256" key="6">
    <source>
        <dbReference type="RuleBase" id="RU003355"/>
    </source>
</evidence>
<dbReference type="InterPro" id="IPR000209">
    <property type="entry name" value="Peptidase_S8/S53_dom"/>
</dbReference>
<dbReference type="PROSITE" id="PS51257">
    <property type="entry name" value="PROKAR_LIPOPROTEIN"/>
    <property type="match status" value="1"/>
</dbReference>
<dbReference type="PANTHER" id="PTHR43806">
    <property type="entry name" value="PEPTIDASE S8"/>
    <property type="match status" value="1"/>
</dbReference>
<feature type="active site" description="Charge relay system" evidence="5">
    <location>
        <position position="200"/>
    </location>
</feature>
<proteinExistence type="inferred from homology"/>
<dbReference type="PANTHER" id="PTHR43806:SF11">
    <property type="entry name" value="CEREVISIN-RELATED"/>
    <property type="match status" value="1"/>
</dbReference>
<dbReference type="InterPro" id="IPR023827">
    <property type="entry name" value="Peptidase_S8_Asp-AS"/>
</dbReference>
<evidence type="ECO:0000256" key="3">
    <source>
        <dbReference type="ARBA" id="ARBA00022801"/>
    </source>
</evidence>
<dbReference type="GO" id="GO:0004252">
    <property type="term" value="F:serine-type endopeptidase activity"/>
    <property type="evidence" value="ECO:0007669"/>
    <property type="project" value="UniProtKB-UniRule"/>
</dbReference>
<evidence type="ECO:0000256" key="8">
    <source>
        <dbReference type="SAM" id="SignalP"/>
    </source>
</evidence>
<dbReference type="InterPro" id="IPR015500">
    <property type="entry name" value="Peptidase_S8_subtilisin-rel"/>
</dbReference>
<keyword evidence="2 5" id="KW-0645">Protease</keyword>
<dbReference type="PRINTS" id="PR00723">
    <property type="entry name" value="SUBTILISIN"/>
</dbReference>
<dbReference type="PROSITE" id="PS00136">
    <property type="entry name" value="SUBTILASE_ASP"/>
    <property type="match status" value="1"/>
</dbReference>
<feature type="chain" id="PRO_5030736506" evidence="8">
    <location>
        <begin position="26"/>
        <end position="408"/>
    </location>
</feature>
<dbReference type="RefSeq" id="WP_184204164.1">
    <property type="nucleotide sequence ID" value="NZ_JACHGW010000013.1"/>
</dbReference>
<gene>
    <name evidence="10" type="ORF">HNQ39_005930</name>
</gene>
<accession>A0A7W9SX64</accession>
<dbReference type="InterPro" id="IPR036852">
    <property type="entry name" value="Peptidase_S8/S53_dom_sf"/>
</dbReference>
<evidence type="ECO:0000256" key="1">
    <source>
        <dbReference type="ARBA" id="ARBA00011073"/>
    </source>
</evidence>